<accession>A0ACC4BH56</accession>
<proteinExistence type="predicted"/>
<reference evidence="1 2" key="1">
    <citation type="journal article" date="2024" name="Plant Biotechnol. J.">
        <title>Genome and CRISPR/Cas9 system of a widespread forest tree (Populus alba) in the world.</title>
        <authorList>
            <person name="Liu Y.J."/>
            <person name="Jiang P.F."/>
            <person name="Han X.M."/>
            <person name="Li X.Y."/>
            <person name="Wang H.M."/>
            <person name="Wang Y.J."/>
            <person name="Wang X.X."/>
            <person name="Zeng Q.Y."/>
        </authorList>
    </citation>
    <scope>NUCLEOTIDE SEQUENCE [LARGE SCALE GENOMIC DNA]</scope>
    <source>
        <strain evidence="2">cv. PAL-ZL1</strain>
    </source>
</reference>
<name>A0ACC4BH56_POPAL</name>
<dbReference type="EMBL" id="RCHU02000010">
    <property type="protein sequence ID" value="KAL3577682.1"/>
    <property type="molecule type" value="Genomic_DNA"/>
</dbReference>
<gene>
    <name evidence="1" type="ORF">D5086_019186</name>
</gene>
<keyword evidence="2" id="KW-1185">Reference proteome</keyword>
<sequence length="68" mass="7376">MSSPYLFFNIIVTAFTRALLLLSSVHSRALHESVVFSPGTVPEVQDTVVATLFIEPFRLGIHGFGSGP</sequence>
<protein>
    <submittedName>
        <fullName evidence="1">Uncharacterized protein</fullName>
    </submittedName>
</protein>
<evidence type="ECO:0000313" key="1">
    <source>
        <dbReference type="EMBL" id="KAL3577682.1"/>
    </source>
</evidence>
<organism evidence="1 2">
    <name type="scientific">Populus alba</name>
    <name type="common">White poplar</name>
    <dbReference type="NCBI Taxonomy" id="43335"/>
    <lineage>
        <taxon>Eukaryota</taxon>
        <taxon>Viridiplantae</taxon>
        <taxon>Streptophyta</taxon>
        <taxon>Embryophyta</taxon>
        <taxon>Tracheophyta</taxon>
        <taxon>Spermatophyta</taxon>
        <taxon>Magnoliopsida</taxon>
        <taxon>eudicotyledons</taxon>
        <taxon>Gunneridae</taxon>
        <taxon>Pentapetalae</taxon>
        <taxon>rosids</taxon>
        <taxon>fabids</taxon>
        <taxon>Malpighiales</taxon>
        <taxon>Salicaceae</taxon>
        <taxon>Saliceae</taxon>
        <taxon>Populus</taxon>
    </lineage>
</organism>
<comment type="caution">
    <text evidence="1">The sequence shown here is derived from an EMBL/GenBank/DDBJ whole genome shotgun (WGS) entry which is preliminary data.</text>
</comment>
<evidence type="ECO:0000313" key="2">
    <source>
        <dbReference type="Proteomes" id="UP000309997"/>
    </source>
</evidence>
<dbReference type="Proteomes" id="UP000309997">
    <property type="component" value="Unassembled WGS sequence"/>
</dbReference>